<dbReference type="AlphaFoldDB" id="A0A6P6WQ25"/>
<dbReference type="Pfam" id="PF08524">
    <property type="entry name" value="rRNA_processing"/>
    <property type="match status" value="1"/>
</dbReference>
<sequence>MKKNTGAGGASDDGVGVGGNKSDQQRLKGQSSKERNMQRLGGRGLSLQAFARTNHYNPALIKKQREFYKNAKYVRKFKRSLGQHEQQMTARHLEERNETEEATDLDHNTKKRKKNSAKSLRDLYEEKRQEAEKARLEREASIQAKKKERQRAEARRKSLKKKMFKKTKSGQPVMKHRIEHLLQMIQGSTS</sequence>
<dbReference type="InterPro" id="IPR013730">
    <property type="entry name" value="Fyv7/TAP26"/>
</dbReference>
<keyword evidence="2" id="KW-1185">Reference proteome</keyword>
<gene>
    <name evidence="3" type="primary">LOC113734441</name>
</gene>
<feature type="compositionally biased region" description="Basic and acidic residues" evidence="1">
    <location>
        <begin position="119"/>
        <end position="140"/>
    </location>
</feature>
<feature type="compositionally biased region" description="Basic residues" evidence="1">
    <location>
        <begin position="157"/>
        <end position="173"/>
    </location>
</feature>
<dbReference type="RefSeq" id="XP_027116791.1">
    <property type="nucleotide sequence ID" value="XM_027260990.2"/>
</dbReference>
<reference evidence="2" key="1">
    <citation type="journal article" date="2025" name="Foods">
        <title>Unveiling the Microbial Signatures of Arabica Coffee Cherries: Insights into Ripeness Specific Diversity, Functional Traits, and Implications for Quality and Safety.</title>
        <authorList>
            <consortium name="RefSeq"/>
            <person name="Tenea G.N."/>
            <person name="Cifuentes V."/>
            <person name="Reyes P."/>
            <person name="Cevallos-Vallejos M."/>
        </authorList>
    </citation>
    <scope>NUCLEOTIDE SEQUENCE [LARGE SCALE GENOMIC DNA]</scope>
</reference>
<evidence type="ECO:0000313" key="2">
    <source>
        <dbReference type="Proteomes" id="UP001652660"/>
    </source>
</evidence>
<dbReference type="PANTHER" id="PTHR15657">
    <property type="entry name" value="THYROID TRANSCRIPTION FACTOR 1-ASSOCIATED PROTEIN 26"/>
    <property type="match status" value="1"/>
</dbReference>
<name>A0A6P6WQ25_COFAR</name>
<dbReference type="GO" id="GO:0005634">
    <property type="term" value="C:nucleus"/>
    <property type="evidence" value="ECO:0007669"/>
    <property type="project" value="TreeGrafter"/>
</dbReference>
<dbReference type="Proteomes" id="UP001652660">
    <property type="component" value="Chromosome 1e"/>
</dbReference>
<dbReference type="PANTHER" id="PTHR15657:SF1">
    <property type="entry name" value="THYROID TRANSCRIPTION FACTOR 1-ASSOCIATED PROTEIN 26"/>
    <property type="match status" value="1"/>
</dbReference>
<evidence type="ECO:0000256" key="1">
    <source>
        <dbReference type="SAM" id="MobiDB-lite"/>
    </source>
</evidence>
<dbReference type="GeneID" id="113734441"/>
<dbReference type="OrthoDB" id="1928808at2759"/>
<feature type="region of interest" description="Disordered" evidence="1">
    <location>
        <begin position="80"/>
        <end position="173"/>
    </location>
</feature>
<reference evidence="3" key="2">
    <citation type="submission" date="2025-08" db="UniProtKB">
        <authorList>
            <consortium name="RefSeq"/>
        </authorList>
    </citation>
    <scope>IDENTIFICATION</scope>
    <source>
        <tissue evidence="3">Leaves</tissue>
    </source>
</reference>
<evidence type="ECO:0000313" key="3">
    <source>
        <dbReference type="RefSeq" id="XP_027116791.1"/>
    </source>
</evidence>
<accession>A0A6P6WQ25</accession>
<proteinExistence type="predicted"/>
<protein>
    <submittedName>
        <fullName evidence="3">Uncharacterized protein</fullName>
    </submittedName>
</protein>
<feature type="region of interest" description="Disordered" evidence="1">
    <location>
        <begin position="1"/>
        <end position="43"/>
    </location>
</feature>
<feature type="compositionally biased region" description="Gly residues" evidence="1">
    <location>
        <begin position="1"/>
        <end position="19"/>
    </location>
</feature>
<organism evidence="2 3">
    <name type="scientific">Coffea arabica</name>
    <name type="common">Arabian coffee</name>
    <dbReference type="NCBI Taxonomy" id="13443"/>
    <lineage>
        <taxon>Eukaryota</taxon>
        <taxon>Viridiplantae</taxon>
        <taxon>Streptophyta</taxon>
        <taxon>Embryophyta</taxon>
        <taxon>Tracheophyta</taxon>
        <taxon>Spermatophyta</taxon>
        <taxon>Magnoliopsida</taxon>
        <taxon>eudicotyledons</taxon>
        <taxon>Gunneridae</taxon>
        <taxon>Pentapetalae</taxon>
        <taxon>asterids</taxon>
        <taxon>lamiids</taxon>
        <taxon>Gentianales</taxon>
        <taxon>Rubiaceae</taxon>
        <taxon>Ixoroideae</taxon>
        <taxon>Gardenieae complex</taxon>
        <taxon>Bertiereae - Coffeeae clade</taxon>
        <taxon>Coffeeae</taxon>
        <taxon>Coffea</taxon>
    </lineage>
</organism>
<feature type="compositionally biased region" description="Basic and acidic residues" evidence="1">
    <location>
        <begin position="23"/>
        <end position="37"/>
    </location>
</feature>